<dbReference type="Proteomes" id="UP000199771">
    <property type="component" value="Unassembled WGS sequence"/>
</dbReference>
<reference evidence="3 4" key="1">
    <citation type="submission" date="2016-10" db="EMBL/GenBank/DDBJ databases">
        <authorList>
            <person name="de Groot N.N."/>
        </authorList>
    </citation>
    <scope>NUCLEOTIDE SEQUENCE [LARGE SCALE GENOMIC DNA]</scope>
    <source>
        <strain evidence="3 4">DSM 23609</strain>
    </source>
</reference>
<keyword evidence="1" id="KW-0732">Signal</keyword>
<dbReference type="InterPro" id="IPR014710">
    <property type="entry name" value="RmlC-like_jellyroll"/>
</dbReference>
<protein>
    <submittedName>
        <fullName evidence="3">Cupin domain-containing protein</fullName>
    </submittedName>
</protein>
<dbReference type="InterPro" id="IPR013096">
    <property type="entry name" value="Cupin_2"/>
</dbReference>
<dbReference type="Gene3D" id="2.60.120.10">
    <property type="entry name" value="Jelly Rolls"/>
    <property type="match status" value="1"/>
</dbReference>
<dbReference type="OrthoDB" id="1433532at2"/>
<evidence type="ECO:0000313" key="4">
    <source>
        <dbReference type="Proteomes" id="UP000199771"/>
    </source>
</evidence>
<keyword evidence="4" id="KW-1185">Reference proteome</keyword>
<dbReference type="STRING" id="1076937.SAMN04488120_101215"/>
<feature type="domain" description="Cupin type-2" evidence="2">
    <location>
        <begin position="65"/>
        <end position="122"/>
    </location>
</feature>
<dbReference type="CDD" id="cd06989">
    <property type="entry name" value="cupin_DRT102"/>
    <property type="match status" value="1"/>
</dbReference>
<dbReference type="Pfam" id="PF07883">
    <property type="entry name" value="Cupin_2"/>
    <property type="match status" value="1"/>
</dbReference>
<proteinExistence type="predicted"/>
<dbReference type="SUPFAM" id="SSF51182">
    <property type="entry name" value="RmlC-like cupins"/>
    <property type="match status" value="1"/>
</dbReference>
<dbReference type="AlphaFoldDB" id="A0A1I2HA65"/>
<name>A0A1I2HA65_9GAMM</name>
<organism evidence="3 4">
    <name type="scientific">Fontimonas thermophila</name>
    <dbReference type="NCBI Taxonomy" id="1076937"/>
    <lineage>
        <taxon>Bacteria</taxon>
        <taxon>Pseudomonadati</taxon>
        <taxon>Pseudomonadota</taxon>
        <taxon>Gammaproteobacteria</taxon>
        <taxon>Nevskiales</taxon>
        <taxon>Nevskiaceae</taxon>
        <taxon>Fontimonas</taxon>
    </lineage>
</organism>
<dbReference type="EMBL" id="FOOC01000001">
    <property type="protein sequence ID" value="SFF25646.1"/>
    <property type="molecule type" value="Genomic_DNA"/>
</dbReference>
<gene>
    <name evidence="3" type="ORF">SAMN04488120_101215</name>
</gene>
<evidence type="ECO:0000259" key="2">
    <source>
        <dbReference type="Pfam" id="PF07883"/>
    </source>
</evidence>
<sequence>MDTRHLAPLLAVALFSVTAGAAGAEAVRVIAPEDLHYVADARAPGAAIAVVTGDPKAAGPYTIRARLAAGATTPAHRHPDTRTVTVLSGRYFFATGTRYDAGALTAYGPGTVIVVPSGVAHFSAALDGETLVQESGLGPTALEPVTPER</sequence>
<feature type="signal peptide" evidence="1">
    <location>
        <begin position="1"/>
        <end position="21"/>
    </location>
</feature>
<feature type="chain" id="PRO_5011778738" evidence="1">
    <location>
        <begin position="22"/>
        <end position="149"/>
    </location>
</feature>
<accession>A0A1I2HA65</accession>
<evidence type="ECO:0000256" key="1">
    <source>
        <dbReference type="SAM" id="SignalP"/>
    </source>
</evidence>
<evidence type="ECO:0000313" key="3">
    <source>
        <dbReference type="EMBL" id="SFF25646.1"/>
    </source>
</evidence>
<dbReference type="RefSeq" id="WP_091530317.1">
    <property type="nucleotide sequence ID" value="NZ_FOOC01000001.1"/>
</dbReference>
<dbReference type="InterPro" id="IPR011051">
    <property type="entry name" value="RmlC_Cupin_sf"/>
</dbReference>